<dbReference type="Gramene" id="KFK39401">
    <property type="protein sequence ID" value="KFK39401"/>
    <property type="gene ID" value="AALP_AA3G240200"/>
</dbReference>
<reference evidence="2" key="1">
    <citation type="journal article" date="2015" name="Nat. Plants">
        <title>Genome expansion of Arabis alpina linked with retrotransposition and reduced symmetric DNA methylation.</title>
        <authorList>
            <person name="Willing E.M."/>
            <person name="Rawat V."/>
            <person name="Mandakova T."/>
            <person name="Maumus F."/>
            <person name="James G.V."/>
            <person name="Nordstroem K.J."/>
            <person name="Becker C."/>
            <person name="Warthmann N."/>
            <person name="Chica C."/>
            <person name="Szarzynska B."/>
            <person name="Zytnicki M."/>
            <person name="Albani M.C."/>
            <person name="Kiefer C."/>
            <person name="Bergonzi S."/>
            <person name="Castaings L."/>
            <person name="Mateos J.L."/>
            <person name="Berns M.C."/>
            <person name="Bujdoso N."/>
            <person name="Piofczyk T."/>
            <person name="de Lorenzo L."/>
            <person name="Barrero-Sicilia C."/>
            <person name="Mateos I."/>
            <person name="Piednoel M."/>
            <person name="Hagmann J."/>
            <person name="Chen-Min-Tao R."/>
            <person name="Iglesias-Fernandez R."/>
            <person name="Schuster S.C."/>
            <person name="Alonso-Blanco C."/>
            <person name="Roudier F."/>
            <person name="Carbonero P."/>
            <person name="Paz-Ares J."/>
            <person name="Davis S.J."/>
            <person name="Pecinka A."/>
            <person name="Quesneville H."/>
            <person name="Colot V."/>
            <person name="Lysak M.A."/>
            <person name="Weigel D."/>
            <person name="Coupland G."/>
            <person name="Schneeberger K."/>
        </authorList>
    </citation>
    <scope>NUCLEOTIDE SEQUENCE [LARGE SCALE GENOMIC DNA]</scope>
    <source>
        <strain evidence="2">cv. Pajares</strain>
    </source>
</reference>
<dbReference type="AlphaFoldDB" id="A0A087HB99"/>
<sequence length="234" mass="25287">MESQKVIWEDLKDFRLGSDGEPWVVHEEAQAKYIREHKLCLVAKGFNSDHQNPAGIKKAMPGKWGLIGKVEGQVTDEGHAYDKCPQAPSLSTTAGTLMEISHDPYATADERRVAIAGINSGQEFGESSPGITLPPTLAPLATYLMGAEDMTSAEAVDQVDTEMLPMLHGIKRSSDEAQLEEQQGVSKKIVGLKEMLPMHQEGEASTSGELPLQQTITRAANKCLVVAAKPPEAP</sequence>
<dbReference type="EMBL" id="CM002871">
    <property type="protein sequence ID" value="KFK39401.1"/>
    <property type="molecule type" value="Genomic_DNA"/>
</dbReference>
<dbReference type="Proteomes" id="UP000029120">
    <property type="component" value="Chromosome 3"/>
</dbReference>
<evidence type="ECO:0000313" key="1">
    <source>
        <dbReference type="EMBL" id="KFK39401.1"/>
    </source>
</evidence>
<protein>
    <submittedName>
        <fullName evidence="1">Uncharacterized protein</fullName>
    </submittedName>
</protein>
<dbReference type="OrthoDB" id="1057861at2759"/>
<organism evidence="1 2">
    <name type="scientific">Arabis alpina</name>
    <name type="common">Alpine rock-cress</name>
    <dbReference type="NCBI Taxonomy" id="50452"/>
    <lineage>
        <taxon>Eukaryota</taxon>
        <taxon>Viridiplantae</taxon>
        <taxon>Streptophyta</taxon>
        <taxon>Embryophyta</taxon>
        <taxon>Tracheophyta</taxon>
        <taxon>Spermatophyta</taxon>
        <taxon>Magnoliopsida</taxon>
        <taxon>eudicotyledons</taxon>
        <taxon>Gunneridae</taxon>
        <taxon>Pentapetalae</taxon>
        <taxon>rosids</taxon>
        <taxon>malvids</taxon>
        <taxon>Brassicales</taxon>
        <taxon>Brassicaceae</taxon>
        <taxon>Arabideae</taxon>
        <taxon>Arabis</taxon>
    </lineage>
</organism>
<evidence type="ECO:0000313" key="2">
    <source>
        <dbReference type="Proteomes" id="UP000029120"/>
    </source>
</evidence>
<accession>A0A087HB99</accession>
<proteinExistence type="predicted"/>
<name>A0A087HB99_ARAAL</name>
<gene>
    <name evidence="1" type="ordered locus">AALP_Aa3g240200</name>
</gene>
<keyword evidence="2" id="KW-1185">Reference proteome</keyword>